<dbReference type="InterPro" id="IPR016084">
    <property type="entry name" value="Haem_Oase-like_multi-hlx"/>
</dbReference>
<evidence type="ECO:0000313" key="2">
    <source>
        <dbReference type="Proteomes" id="UP000021053"/>
    </source>
</evidence>
<dbReference type="EMBL" id="JFBT01000001">
    <property type="protein sequence ID" value="EXG82894.1"/>
    <property type="molecule type" value="Genomic_DNA"/>
</dbReference>
<dbReference type="CDD" id="cd19166">
    <property type="entry name" value="HemeO-bac"/>
    <property type="match status" value="1"/>
</dbReference>
<organism evidence="1 2">
    <name type="scientific">Cryptosporangium arvum DSM 44712</name>
    <dbReference type="NCBI Taxonomy" id="927661"/>
    <lineage>
        <taxon>Bacteria</taxon>
        <taxon>Bacillati</taxon>
        <taxon>Actinomycetota</taxon>
        <taxon>Actinomycetes</taxon>
        <taxon>Cryptosporangiales</taxon>
        <taxon>Cryptosporangiaceae</taxon>
        <taxon>Cryptosporangium</taxon>
    </lineage>
</organism>
<dbReference type="PATRIC" id="fig|927661.3.peg.4070"/>
<keyword evidence="2" id="KW-1185">Reference proteome</keyword>
<comment type="caution">
    <text evidence="1">The sequence shown here is derived from an EMBL/GenBank/DDBJ whole genome shotgun (WGS) entry which is preliminary data.</text>
</comment>
<sequence>MSIIEALRTGTRDHHHRLEEHLDLPGRIRTPGDAGAVLAAFLAAWEPLEASLAATPGWGSLGLPADLGTSSPLLRADLGAVGGAELPPAPSPPFGSLPAAVGARYVLLGSALGGQVLAPEIRRVLGPGAPDATRFFRREGRNPGREWRDFRVALAARPWTAAERDEAVASARATFDHIATTAIRCGITPGPPTEAVA</sequence>
<name>A0A010ZW49_9ACTN</name>
<dbReference type="HOGENOM" id="CLU_085041_3_0_11"/>
<dbReference type="RefSeq" id="WP_051570700.1">
    <property type="nucleotide sequence ID" value="NZ_KK073874.1"/>
</dbReference>
<dbReference type="GO" id="GO:0004392">
    <property type="term" value="F:heme oxygenase (decyclizing) activity"/>
    <property type="evidence" value="ECO:0007669"/>
    <property type="project" value="InterPro"/>
</dbReference>
<dbReference type="Gene3D" id="1.20.910.10">
    <property type="entry name" value="Heme oxygenase-like"/>
    <property type="match status" value="1"/>
</dbReference>
<dbReference type="OrthoDB" id="9149607at2"/>
<reference evidence="1 2" key="1">
    <citation type="submission" date="2013-07" db="EMBL/GenBank/DDBJ databases">
        <authorList>
            <consortium name="DOE Joint Genome Institute"/>
            <person name="Eisen J."/>
            <person name="Huntemann M."/>
            <person name="Han J."/>
            <person name="Chen A."/>
            <person name="Kyrpides N."/>
            <person name="Mavromatis K."/>
            <person name="Markowitz V."/>
            <person name="Palaniappan K."/>
            <person name="Ivanova N."/>
            <person name="Schaumberg A."/>
            <person name="Pati A."/>
            <person name="Liolios K."/>
            <person name="Nordberg H.P."/>
            <person name="Cantor M.N."/>
            <person name="Hua S.X."/>
            <person name="Woyke T."/>
        </authorList>
    </citation>
    <scope>NUCLEOTIDE SEQUENCE [LARGE SCALE GENOMIC DNA]</scope>
    <source>
        <strain evidence="1 2">DSM 44712</strain>
    </source>
</reference>
<accession>A0A010ZW49</accession>
<gene>
    <name evidence="1" type="ORF">CryarDRAFT_4098</name>
</gene>
<dbReference type="Pfam" id="PF01126">
    <property type="entry name" value="Heme_oxygenase"/>
    <property type="match status" value="1"/>
</dbReference>
<dbReference type="InterPro" id="IPR016053">
    <property type="entry name" value="Haem_Oase-like"/>
</dbReference>
<protein>
    <submittedName>
        <fullName evidence="1">Heme oxygenase</fullName>
    </submittedName>
</protein>
<dbReference type="Proteomes" id="UP000021053">
    <property type="component" value="Unassembled WGS sequence"/>
</dbReference>
<proteinExistence type="predicted"/>
<evidence type="ECO:0000313" key="1">
    <source>
        <dbReference type="EMBL" id="EXG82894.1"/>
    </source>
</evidence>
<dbReference type="SUPFAM" id="SSF48613">
    <property type="entry name" value="Heme oxygenase-like"/>
    <property type="match status" value="1"/>
</dbReference>
<dbReference type="GO" id="GO:0006788">
    <property type="term" value="P:heme oxidation"/>
    <property type="evidence" value="ECO:0007669"/>
    <property type="project" value="InterPro"/>
</dbReference>
<dbReference type="AlphaFoldDB" id="A0A010ZW49"/>